<evidence type="ECO:0000313" key="2">
    <source>
        <dbReference type="Proteomes" id="UP001431963"/>
    </source>
</evidence>
<comment type="caution">
    <text evidence="1">The sequence shown here is derived from an EMBL/GenBank/DDBJ whole genome shotgun (WGS) entry which is preliminary data.</text>
</comment>
<keyword evidence="2" id="KW-1185">Reference proteome</keyword>
<evidence type="ECO:0000313" key="1">
    <source>
        <dbReference type="EMBL" id="MEH7826910.1"/>
    </source>
</evidence>
<dbReference type="EMBL" id="JBALHR010000001">
    <property type="protein sequence ID" value="MEH7826910.1"/>
    <property type="molecule type" value="Genomic_DNA"/>
</dbReference>
<gene>
    <name evidence="1" type="ORF">V6590_01990</name>
</gene>
<name>A0ABU8BQC7_9RHOB</name>
<proteinExistence type="predicted"/>
<dbReference type="Proteomes" id="UP001431963">
    <property type="component" value="Unassembled WGS sequence"/>
</dbReference>
<sequence>MSGSVDELTEFALHHLVARSDGLRRLPRDLVAFRPDCAPLELVLALSLAASSLESSFSGEADQAAAAEAWRLAALLAVDLHMMQHLNLRHVCAADYLAYWRGHDPYFLG</sequence>
<accession>A0ABU8BQC7</accession>
<protein>
    <submittedName>
        <fullName evidence="1">Uncharacterized protein</fullName>
    </submittedName>
</protein>
<organism evidence="1 2">
    <name type="scientific">Gemmobacter denitrificans</name>
    <dbReference type="NCBI Taxonomy" id="3123040"/>
    <lineage>
        <taxon>Bacteria</taxon>
        <taxon>Pseudomonadati</taxon>
        <taxon>Pseudomonadota</taxon>
        <taxon>Alphaproteobacteria</taxon>
        <taxon>Rhodobacterales</taxon>
        <taxon>Paracoccaceae</taxon>
        <taxon>Gemmobacter</taxon>
    </lineage>
</organism>
<dbReference type="RefSeq" id="WP_335418739.1">
    <property type="nucleotide sequence ID" value="NZ_JBALHR010000001.1"/>
</dbReference>
<reference evidence="1" key="1">
    <citation type="submission" date="2024-02" db="EMBL/GenBank/DDBJ databases">
        <title>Genome sequences of strain Gemmobacter sp. JM10B15.</title>
        <authorList>
            <person name="Zhang M."/>
        </authorList>
    </citation>
    <scope>NUCLEOTIDE SEQUENCE</scope>
    <source>
        <strain evidence="1">JM10B15</strain>
    </source>
</reference>